<keyword evidence="10" id="KW-1185">Reference proteome</keyword>
<keyword evidence="1" id="KW-0147">Chitin-binding</keyword>
<feature type="compositionally biased region" description="Pro residues" evidence="6">
    <location>
        <begin position="260"/>
        <end position="323"/>
    </location>
</feature>
<feature type="domain" description="Chitin-binding type-2" evidence="8">
    <location>
        <begin position="131"/>
        <end position="186"/>
    </location>
</feature>
<gene>
    <name evidence="9" type="ORF">EAI_01368</name>
</gene>
<dbReference type="SUPFAM" id="SSF57625">
    <property type="entry name" value="Invertebrate chitin-binding proteins"/>
    <property type="match status" value="3"/>
</dbReference>
<dbReference type="OMA" id="YLNCWDD"/>
<dbReference type="GO" id="GO:0008061">
    <property type="term" value="F:chitin binding"/>
    <property type="evidence" value="ECO:0007669"/>
    <property type="project" value="UniProtKB-KW"/>
</dbReference>
<evidence type="ECO:0000259" key="8">
    <source>
        <dbReference type="PROSITE" id="PS50940"/>
    </source>
</evidence>
<dbReference type="InParanoid" id="E2B779"/>
<dbReference type="InterPro" id="IPR051940">
    <property type="entry name" value="Chitin_bind-dev_reg"/>
</dbReference>
<evidence type="ECO:0000256" key="2">
    <source>
        <dbReference type="ARBA" id="ARBA00022729"/>
    </source>
</evidence>
<dbReference type="PROSITE" id="PS50940">
    <property type="entry name" value="CHIT_BIND_II"/>
    <property type="match status" value="3"/>
</dbReference>
<dbReference type="Pfam" id="PF01607">
    <property type="entry name" value="CBM_14"/>
    <property type="match status" value="2"/>
</dbReference>
<proteinExistence type="predicted"/>
<dbReference type="GO" id="GO:0005576">
    <property type="term" value="C:extracellular region"/>
    <property type="evidence" value="ECO:0007669"/>
    <property type="project" value="InterPro"/>
</dbReference>
<feature type="domain" description="Chitin-binding type-2" evidence="8">
    <location>
        <begin position="392"/>
        <end position="436"/>
    </location>
</feature>
<dbReference type="Proteomes" id="UP000008237">
    <property type="component" value="Unassembled WGS sequence"/>
</dbReference>
<evidence type="ECO:0000256" key="5">
    <source>
        <dbReference type="ARBA" id="ARBA00023180"/>
    </source>
</evidence>
<dbReference type="SMART" id="SM00494">
    <property type="entry name" value="ChtBD2"/>
    <property type="match status" value="3"/>
</dbReference>
<dbReference type="PANTHER" id="PTHR23301">
    <property type="entry name" value="CHITIN BINDING PERITROPHIN-A"/>
    <property type="match status" value="1"/>
</dbReference>
<feature type="signal peptide" evidence="7">
    <location>
        <begin position="1"/>
        <end position="19"/>
    </location>
</feature>
<name>E2B779_HARSA</name>
<keyword evidence="2 7" id="KW-0732">Signal</keyword>
<dbReference type="Gene3D" id="2.170.140.10">
    <property type="entry name" value="Chitin binding domain"/>
    <property type="match status" value="2"/>
</dbReference>
<keyword evidence="5" id="KW-0325">Glycoprotein</keyword>
<feature type="region of interest" description="Disordered" evidence="6">
    <location>
        <begin position="256"/>
        <end position="342"/>
    </location>
</feature>
<dbReference type="InterPro" id="IPR002557">
    <property type="entry name" value="Chitin-bd_dom"/>
</dbReference>
<dbReference type="PANTHER" id="PTHR23301:SF0">
    <property type="entry name" value="CHITIN-BINDING TYPE-2 DOMAIN-CONTAINING PROTEIN-RELATED"/>
    <property type="match status" value="1"/>
</dbReference>
<evidence type="ECO:0000256" key="7">
    <source>
        <dbReference type="SAM" id="SignalP"/>
    </source>
</evidence>
<dbReference type="EMBL" id="GL446149">
    <property type="protein sequence ID" value="EFN88440.1"/>
    <property type="molecule type" value="Genomic_DNA"/>
</dbReference>
<dbReference type="AlphaFoldDB" id="E2B779"/>
<dbReference type="InterPro" id="IPR036508">
    <property type="entry name" value="Chitin-bd_dom_sf"/>
</dbReference>
<evidence type="ECO:0000256" key="4">
    <source>
        <dbReference type="ARBA" id="ARBA00023157"/>
    </source>
</evidence>
<sequence>MRVEVLVVLTVLTVSFVNAARRRVRSTTGTTVTTTMTTPASFIGRQLGFAGQPEGQCRCLQELETLWDNYDIQKLDNRAESWKSLNNVSEKHDEVVLNTGRQFYPGLPTNPGETNELPKPISPQPTLLPHPPGCLGPRGQYPSPKSCANYLNCWDDVVIEQTCPAGLLFNDVTNVCDFDYNVNCGNRPPATPKPPLPPGSKLCPDPNGRYRSSTNCSEFYVCVGGRPVKFACPRSLVYNDILNVCDYPYNVDCRGAATPKPQPPPQPPTIPPQTPSHPPPTSKPSTKPPTYPPQPTYPSQPPTYPSPQLPTYQPQPYPPPAYPGNPWLTKVEPDPWHQRPSASQLEIDNERLKNEEMTNGQPLDNQPQDVMETSSLMSPWNLFQVIPPELMSTPCKNGDVHRLNESCTNMVVCRNDRPQMVRCSSGFSYDKPSDSCKPFSVAKWYTIFFFDI</sequence>
<evidence type="ECO:0000313" key="10">
    <source>
        <dbReference type="Proteomes" id="UP000008237"/>
    </source>
</evidence>
<reference evidence="9 10" key="1">
    <citation type="journal article" date="2010" name="Science">
        <title>Genomic comparison of the ants Camponotus floridanus and Harpegnathos saltator.</title>
        <authorList>
            <person name="Bonasio R."/>
            <person name="Zhang G."/>
            <person name="Ye C."/>
            <person name="Mutti N.S."/>
            <person name="Fang X."/>
            <person name="Qin N."/>
            <person name="Donahue G."/>
            <person name="Yang P."/>
            <person name="Li Q."/>
            <person name="Li C."/>
            <person name="Zhang P."/>
            <person name="Huang Z."/>
            <person name="Berger S.L."/>
            <person name="Reinberg D."/>
            <person name="Wang J."/>
            <person name="Liebig J."/>
        </authorList>
    </citation>
    <scope>NUCLEOTIDE SEQUENCE [LARGE SCALE GENOMIC DNA]</scope>
    <source>
        <strain evidence="9 10">R22 G/1</strain>
    </source>
</reference>
<organism evidence="10">
    <name type="scientific">Harpegnathos saltator</name>
    <name type="common">Jerdon's jumping ant</name>
    <dbReference type="NCBI Taxonomy" id="610380"/>
    <lineage>
        <taxon>Eukaryota</taxon>
        <taxon>Metazoa</taxon>
        <taxon>Ecdysozoa</taxon>
        <taxon>Arthropoda</taxon>
        <taxon>Hexapoda</taxon>
        <taxon>Insecta</taxon>
        <taxon>Pterygota</taxon>
        <taxon>Neoptera</taxon>
        <taxon>Endopterygota</taxon>
        <taxon>Hymenoptera</taxon>
        <taxon>Apocrita</taxon>
        <taxon>Aculeata</taxon>
        <taxon>Formicoidea</taxon>
        <taxon>Formicidae</taxon>
        <taxon>Ponerinae</taxon>
        <taxon>Ponerini</taxon>
        <taxon>Harpegnathos</taxon>
    </lineage>
</organism>
<accession>E2B779</accession>
<evidence type="ECO:0000256" key="6">
    <source>
        <dbReference type="SAM" id="MobiDB-lite"/>
    </source>
</evidence>
<dbReference type="STRING" id="610380.E2B779"/>
<evidence type="ECO:0000256" key="3">
    <source>
        <dbReference type="ARBA" id="ARBA00022737"/>
    </source>
</evidence>
<dbReference type="OrthoDB" id="8197172at2759"/>
<feature type="chain" id="PRO_5003157630" description="Chitin-binding type-2 domain-containing protein" evidence="7">
    <location>
        <begin position="20"/>
        <end position="452"/>
    </location>
</feature>
<evidence type="ECO:0000256" key="1">
    <source>
        <dbReference type="ARBA" id="ARBA00022669"/>
    </source>
</evidence>
<keyword evidence="3" id="KW-0677">Repeat</keyword>
<feature type="domain" description="Chitin-binding type-2" evidence="8">
    <location>
        <begin position="200"/>
        <end position="255"/>
    </location>
</feature>
<evidence type="ECO:0000313" key="9">
    <source>
        <dbReference type="EMBL" id="EFN88440.1"/>
    </source>
</evidence>
<protein>
    <recommendedName>
        <fullName evidence="8">Chitin-binding type-2 domain-containing protein</fullName>
    </recommendedName>
</protein>
<keyword evidence="4" id="KW-1015">Disulfide bond</keyword>